<keyword evidence="2" id="KW-1185">Reference proteome</keyword>
<evidence type="ECO:0000313" key="1">
    <source>
        <dbReference type="EMBL" id="KAF2688354.1"/>
    </source>
</evidence>
<gene>
    <name evidence="1" type="ORF">K458DRAFT_147093</name>
</gene>
<dbReference type="Proteomes" id="UP000799291">
    <property type="component" value="Unassembled WGS sequence"/>
</dbReference>
<organism evidence="1 2">
    <name type="scientific">Lentithecium fluviatile CBS 122367</name>
    <dbReference type="NCBI Taxonomy" id="1168545"/>
    <lineage>
        <taxon>Eukaryota</taxon>
        <taxon>Fungi</taxon>
        <taxon>Dikarya</taxon>
        <taxon>Ascomycota</taxon>
        <taxon>Pezizomycotina</taxon>
        <taxon>Dothideomycetes</taxon>
        <taxon>Pleosporomycetidae</taxon>
        <taxon>Pleosporales</taxon>
        <taxon>Massarineae</taxon>
        <taxon>Lentitheciaceae</taxon>
        <taxon>Lentithecium</taxon>
    </lineage>
</organism>
<evidence type="ECO:0008006" key="3">
    <source>
        <dbReference type="Google" id="ProtNLM"/>
    </source>
</evidence>
<evidence type="ECO:0000313" key="2">
    <source>
        <dbReference type="Proteomes" id="UP000799291"/>
    </source>
</evidence>
<reference evidence="1" key="1">
    <citation type="journal article" date="2020" name="Stud. Mycol.">
        <title>101 Dothideomycetes genomes: a test case for predicting lifestyles and emergence of pathogens.</title>
        <authorList>
            <person name="Haridas S."/>
            <person name="Albert R."/>
            <person name="Binder M."/>
            <person name="Bloem J."/>
            <person name="Labutti K."/>
            <person name="Salamov A."/>
            <person name="Andreopoulos B."/>
            <person name="Baker S."/>
            <person name="Barry K."/>
            <person name="Bills G."/>
            <person name="Bluhm B."/>
            <person name="Cannon C."/>
            <person name="Castanera R."/>
            <person name="Culley D."/>
            <person name="Daum C."/>
            <person name="Ezra D."/>
            <person name="Gonzalez J."/>
            <person name="Henrissat B."/>
            <person name="Kuo A."/>
            <person name="Liang C."/>
            <person name="Lipzen A."/>
            <person name="Lutzoni F."/>
            <person name="Magnuson J."/>
            <person name="Mondo S."/>
            <person name="Nolan M."/>
            <person name="Ohm R."/>
            <person name="Pangilinan J."/>
            <person name="Park H.-J."/>
            <person name="Ramirez L."/>
            <person name="Alfaro M."/>
            <person name="Sun H."/>
            <person name="Tritt A."/>
            <person name="Yoshinaga Y."/>
            <person name="Zwiers L.-H."/>
            <person name="Turgeon B."/>
            <person name="Goodwin S."/>
            <person name="Spatafora J."/>
            <person name="Crous P."/>
            <person name="Grigoriev I."/>
        </authorList>
    </citation>
    <scope>NUCLEOTIDE SEQUENCE</scope>
    <source>
        <strain evidence="1">CBS 122367</strain>
    </source>
</reference>
<proteinExistence type="predicted"/>
<dbReference type="OrthoDB" id="3695622at2759"/>
<sequence>MSAFLSIPRELRDLVIEEVVTSSITAPPELAQSAVRRIMPLPPSHRVYTAYSLLLTNWQLHAEVTEALERLRPRATVHIEATFTNPTNQFSWDLRPLCLRIPKRSQWLEGIDLVIHAVCEETYQANVQMLANVFWHEESKLIGLIPTILHLSTNADNIPRLNIEVIPSCDFLGQVRNKPMDYDDTLATDEPPWCPEYSNFWGSRNVESSTDPERYILLRRKIISAGIAAWVREWFVTWVRSITIWVGGGAVGRWEVKDDQGLGA</sequence>
<accession>A0A6G1JCR1</accession>
<protein>
    <recommendedName>
        <fullName evidence="3">F-box domain-containing protein</fullName>
    </recommendedName>
</protein>
<dbReference type="EMBL" id="MU005573">
    <property type="protein sequence ID" value="KAF2688354.1"/>
    <property type="molecule type" value="Genomic_DNA"/>
</dbReference>
<name>A0A6G1JCR1_9PLEO</name>
<dbReference type="AlphaFoldDB" id="A0A6G1JCR1"/>